<dbReference type="STRING" id="1802555.A2755_01190"/>
<sequence>MIIRIKQLTLIFGDIIALYAALFLMIGIRYGVFSQEFLGAHLMPFTIIFAFWLIIFYIAGLYDLRVVRTSYETLRTLAIAAFSGTVLAVIIFYLVPYFHIAPKTSLVIFSIVFLALGTGWRLLFSAINPSYRRNIVIVGSNKETDELYAFFKQNPHVGYNVIGYLSSPQLLNAKELKNTASKYNTSLFVIAKKYDLPPHIREEIHRYAARGIEVMDSSTLYELALKKMSLEFHEDLLSLEPYTRQKRVQDAIKRPIEFITTFILVLILSPVLLIIFLLIKLTSRGPGLYTQIRFGKYQKTFRIYKFRTMAHGAEKNGAQWSSGTDDPRVTRVGKFLRRTHIDEFPQLLNVLQGTMSLVGPRAERPEFVTGLLDKLPYYELRHIIKPGITGWAQTNYRYGSSIADARAKLQYDLWYAKHRSLLLDLLIILRTIKHFFAIL</sequence>
<dbReference type="InterPro" id="IPR017475">
    <property type="entry name" value="EPS_sugar_tfrase"/>
</dbReference>
<dbReference type="GO" id="GO:0016020">
    <property type="term" value="C:membrane"/>
    <property type="evidence" value="ECO:0007669"/>
    <property type="project" value="UniProtKB-SubCell"/>
</dbReference>
<feature type="transmembrane region" description="Helical" evidence="7">
    <location>
        <begin position="42"/>
        <end position="64"/>
    </location>
</feature>
<evidence type="ECO:0000256" key="4">
    <source>
        <dbReference type="ARBA" id="ARBA00022692"/>
    </source>
</evidence>
<evidence type="ECO:0000256" key="1">
    <source>
        <dbReference type="ARBA" id="ARBA00004141"/>
    </source>
</evidence>
<dbReference type="Proteomes" id="UP000177029">
    <property type="component" value="Unassembled WGS sequence"/>
</dbReference>
<evidence type="ECO:0000256" key="7">
    <source>
        <dbReference type="SAM" id="Phobius"/>
    </source>
</evidence>
<dbReference type="Pfam" id="PF02397">
    <property type="entry name" value="Bac_transf"/>
    <property type="match status" value="1"/>
</dbReference>
<proteinExistence type="inferred from homology"/>
<reference evidence="9 10" key="1">
    <citation type="journal article" date="2016" name="Nat. Commun.">
        <title>Thousands of microbial genomes shed light on interconnected biogeochemical processes in an aquifer system.</title>
        <authorList>
            <person name="Anantharaman K."/>
            <person name="Brown C.T."/>
            <person name="Hug L.A."/>
            <person name="Sharon I."/>
            <person name="Castelle C.J."/>
            <person name="Probst A.J."/>
            <person name="Thomas B.C."/>
            <person name="Singh A."/>
            <person name="Wilkins M.J."/>
            <person name="Karaoz U."/>
            <person name="Brodie E.L."/>
            <person name="Williams K.H."/>
            <person name="Hubbard S.S."/>
            <person name="Banfield J.F."/>
        </authorList>
    </citation>
    <scope>NUCLEOTIDE SEQUENCE [LARGE SCALE GENOMIC DNA]</scope>
</reference>
<evidence type="ECO:0000313" key="10">
    <source>
        <dbReference type="Proteomes" id="UP000177029"/>
    </source>
</evidence>
<dbReference type="Pfam" id="PF13727">
    <property type="entry name" value="CoA_binding_3"/>
    <property type="match status" value="1"/>
</dbReference>
<evidence type="ECO:0000256" key="3">
    <source>
        <dbReference type="ARBA" id="ARBA00022679"/>
    </source>
</evidence>
<protein>
    <recommendedName>
        <fullName evidence="8">Bacterial sugar transferase domain-containing protein</fullName>
    </recommendedName>
</protein>
<dbReference type="InterPro" id="IPR003362">
    <property type="entry name" value="Bact_transf"/>
</dbReference>
<evidence type="ECO:0000256" key="2">
    <source>
        <dbReference type="ARBA" id="ARBA00006464"/>
    </source>
</evidence>
<name>A0A1F8DUT9_9BACT</name>
<feature type="transmembrane region" description="Helical" evidence="7">
    <location>
        <begin position="256"/>
        <end position="279"/>
    </location>
</feature>
<dbReference type="PANTHER" id="PTHR30576">
    <property type="entry name" value="COLANIC BIOSYNTHESIS UDP-GLUCOSE LIPID CARRIER TRANSFERASE"/>
    <property type="match status" value="1"/>
</dbReference>
<dbReference type="EMBL" id="MGIP01000002">
    <property type="protein sequence ID" value="OGM92364.1"/>
    <property type="molecule type" value="Genomic_DNA"/>
</dbReference>
<keyword evidence="5 7" id="KW-1133">Transmembrane helix</keyword>
<gene>
    <name evidence="9" type="ORF">A2755_01190</name>
</gene>
<keyword evidence="6 7" id="KW-0472">Membrane</keyword>
<feature type="transmembrane region" description="Helical" evidence="7">
    <location>
        <begin position="76"/>
        <end position="100"/>
    </location>
</feature>
<evidence type="ECO:0000259" key="8">
    <source>
        <dbReference type="Pfam" id="PF02397"/>
    </source>
</evidence>
<dbReference type="GO" id="GO:0016780">
    <property type="term" value="F:phosphotransferase activity, for other substituted phosphate groups"/>
    <property type="evidence" value="ECO:0007669"/>
    <property type="project" value="TreeGrafter"/>
</dbReference>
<comment type="caution">
    <text evidence="9">The sequence shown here is derived from an EMBL/GenBank/DDBJ whole genome shotgun (WGS) entry which is preliminary data.</text>
</comment>
<dbReference type="PANTHER" id="PTHR30576:SF0">
    <property type="entry name" value="UNDECAPRENYL-PHOSPHATE N-ACETYLGALACTOSAMINYL 1-PHOSPHATE TRANSFERASE-RELATED"/>
    <property type="match status" value="1"/>
</dbReference>
<evidence type="ECO:0000256" key="6">
    <source>
        <dbReference type="ARBA" id="ARBA00023136"/>
    </source>
</evidence>
<feature type="transmembrane region" description="Helical" evidence="7">
    <location>
        <begin position="106"/>
        <end position="124"/>
    </location>
</feature>
<evidence type="ECO:0000256" key="5">
    <source>
        <dbReference type="ARBA" id="ARBA00022989"/>
    </source>
</evidence>
<comment type="subcellular location">
    <subcellularLocation>
        <location evidence="1">Membrane</location>
        <topology evidence="1">Multi-pass membrane protein</topology>
    </subcellularLocation>
</comment>
<accession>A0A1F8DUT9</accession>
<feature type="domain" description="Bacterial sugar transferase" evidence="8">
    <location>
        <begin position="253"/>
        <end position="436"/>
    </location>
</feature>
<evidence type="ECO:0000313" key="9">
    <source>
        <dbReference type="EMBL" id="OGM92364.1"/>
    </source>
</evidence>
<dbReference type="AlphaFoldDB" id="A0A1F8DUT9"/>
<feature type="transmembrane region" description="Helical" evidence="7">
    <location>
        <begin position="7"/>
        <end position="30"/>
    </location>
</feature>
<dbReference type="NCBIfam" id="TIGR03025">
    <property type="entry name" value="EPS_sugtrans"/>
    <property type="match status" value="1"/>
</dbReference>
<organism evidence="9 10">
    <name type="scientific">Candidatus Wolfebacteria bacterium RIFCSPHIGHO2_01_FULL_48_22</name>
    <dbReference type="NCBI Taxonomy" id="1802555"/>
    <lineage>
        <taxon>Bacteria</taxon>
        <taxon>Candidatus Wolfeibacteriota</taxon>
    </lineage>
</organism>
<comment type="similarity">
    <text evidence="2">Belongs to the bacterial sugar transferase family.</text>
</comment>
<keyword evidence="3" id="KW-0808">Transferase</keyword>
<keyword evidence="4 7" id="KW-0812">Transmembrane</keyword>